<dbReference type="GO" id="GO:0015031">
    <property type="term" value="P:protein transport"/>
    <property type="evidence" value="ECO:0007669"/>
    <property type="project" value="UniProtKB-KW"/>
</dbReference>
<organism evidence="11 12">
    <name type="scientific">Sphingobacterium siyangense</name>
    <dbReference type="NCBI Taxonomy" id="459529"/>
    <lineage>
        <taxon>Bacteria</taxon>
        <taxon>Pseudomonadati</taxon>
        <taxon>Bacteroidota</taxon>
        <taxon>Sphingobacteriia</taxon>
        <taxon>Sphingobacteriales</taxon>
        <taxon>Sphingobacteriaceae</taxon>
        <taxon>Sphingobacterium</taxon>
    </lineage>
</organism>
<gene>
    <name evidence="11" type="ORF">BCY89_25785</name>
</gene>
<dbReference type="InterPro" id="IPR037682">
    <property type="entry name" value="TonB_C"/>
</dbReference>
<dbReference type="SUPFAM" id="SSF74653">
    <property type="entry name" value="TolA/TonB C-terminal domain"/>
    <property type="match status" value="1"/>
</dbReference>
<keyword evidence="3" id="KW-0813">Transport</keyword>
<dbReference type="EMBL" id="MCAQ01000005">
    <property type="protein sequence ID" value="RKF39169.1"/>
    <property type="molecule type" value="Genomic_DNA"/>
</dbReference>
<dbReference type="PANTHER" id="PTHR33446:SF2">
    <property type="entry name" value="PROTEIN TONB"/>
    <property type="match status" value="1"/>
</dbReference>
<comment type="similarity">
    <text evidence="2">Belongs to the TonB family.</text>
</comment>
<evidence type="ECO:0000256" key="5">
    <source>
        <dbReference type="ARBA" id="ARBA00022519"/>
    </source>
</evidence>
<accession>A0A420G1S5</accession>
<proteinExistence type="inferred from homology"/>
<dbReference type="Gene3D" id="3.30.1150.10">
    <property type="match status" value="1"/>
</dbReference>
<dbReference type="Pfam" id="PF03544">
    <property type="entry name" value="TonB_C"/>
    <property type="match status" value="1"/>
</dbReference>
<dbReference type="GO" id="GO:0098797">
    <property type="term" value="C:plasma membrane protein complex"/>
    <property type="evidence" value="ECO:0007669"/>
    <property type="project" value="TreeGrafter"/>
</dbReference>
<feature type="domain" description="TonB C-terminal" evidence="10">
    <location>
        <begin position="240"/>
        <end position="332"/>
    </location>
</feature>
<comment type="subcellular location">
    <subcellularLocation>
        <location evidence="1">Cell inner membrane</location>
        <topology evidence="1">Single-pass membrane protein</topology>
        <orientation evidence="1">Periplasmic side</orientation>
    </subcellularLocation>
</comment>
<dbReference type="GO" id="GO:0031992">
    <property type="term" value="F:energy transducer activity"/>
    <property type="evidence" value="ECO:0007669"/>
    <property type="project" value="TreeGrafter"/>
</dbReference>
<evidence type="ECO:0000256" key="8">
    <source>
        <dbReference type="ARBA" id="ARBA00022989"/>
    </source>
</evidence>
<dbReference type="Proteomes" id="UP000286402">
    <property type="component" value="Unassembled WGS sequence"/>
</dbReference>
<evidence type="ECO:0000256" key="7">
    <source>
        <dbReference type="ARBA" id="ARBA00022927"/>
    </source>
</evidence>
<dbReference type="InterPro" id="IPR051045">
    <property type="entry name" value="TonB-dependent_transducer"/>
</dbReference>
<keyword evidence="5" id="KW-0997">Cell inner membrane</keyword>
<keyword evidence="8" id="KW-1133">Transmembrane helix</keyword>
<reference evidence="11 12" key="1">
    <citation type="submission" date="2016-07" db="EMBL/GenBank/DDBJ databases">
        <title>Genome analysis of Sphingobacterium siyangense T12B17.</title>
        <authorList>
            <person name="Xu D."/>
            <person name="Su Y."/>
            <person name="Zheng S."/>
        </authorList>
    </citation>
    <scope>NUCLEOTIDE SEQUENCE [LARGE SCALE GENOMIC DNA]</scope>
    <source>
        <strain evidence="11 12">T12B17</strain>
    </source>
</reference>
<evidence type="ECO:0000256" key="2">
    <source>
        <dbReference type="ARBA" id="ARBA00006555"/>
    </source>
</evidence>
<evidence type="ECO:0000313" key="11">
    <source>
        <dbReference type="EMBL" id="RKF39169.1"/>
    </source>
</evidence>
<keyword evidence="12" id="KW-1185">Reference proteome</keyword>
<sequence>MKYYLHFGATLFCFLLFNLCLSNLYAQVMFTSYHRKDGKETKQQDSAYFLREIHIDALGKDKVYRIAEYYLRNDSLKLNAISKSGHPPFNFLDKKYEFYENGTLKSLENFNDESKLIDSAFYLYPNNRLKMIVFYPSELKKKRVLVKKPIYVVYYDSLNNKKLENGNGFIRFSIDEQDETEEGQLVNNLREGEWRGKSGSDSFVEHYNADKLLSGTKTKENGIVIPYDSTTYKTQPEYPGGTTEMLYFVARNYEYPKQAMRNGISGTVEIAFIINKQGRIEDLKVKNDLGFGTGAAGIQVVKKLREWKPAMLRGEPVRVGYTLPIRLNLSGI</sequence>
<evidence type="ECO:0000259" key="10">
    <source>
        <dbReference type="PROSITE" id="PS52015"/>
    </source>
</evidence>
<keyword evidence="7" id="KW-0653">Protein transport</keyword>
<dbReference type="NCBIfam" id="TIGR01352">
    <property type="entry name" value="tonB_Cterm"/>
    <property type="match status" value="1"/>
</dbReference>
<name>A0A420G1S5_9SPHI</name>
<protein>
    <recommendedName>
        <fullName evidence="10">TonB C-terminal domain-containing protein</fullName>
    </recommendedName>
</protein>
<evidence type="ECO:0000256" key="6">
    <source>
        <dbReference type="ARBA" id="ARBA00022692"/>
    </source>
</evidence>
<evidence type="ECO:0000256" key="9">
    <source>
        <dbReference type="ARBA" id="ARBA00023136"/>
    </source>
</evidence>
<keyword evidence="6" id="KW-0812">Transmembrane</keyword>
<evidence type="ECO:0000256" key="4">
    <source>
        <dbReference type="ARBA" id="ARBA00022475"/>
    </source>
</evidence>
<dbReference type="PANTHER" id="PTHR33446">
    <property type="entry name" value="PROTEIN TONB-RELATED"/>
    <property type="match status" value="1"/>
</dbReference>
<evidence type="ECO:0000256" key="1">
    <source>
        <dbReference type="ARBA" id="ARBA00004383"/>
    </source>
</evidence>
<dbReference type="PROSITE" id="PS52015">
    <property type="entry name" value="TONB_CTD"/>
    <property type="match status" value="1"/>
</dbReference>
<evidence type="ECO:0000313" key="12">
    <source>
        <dbReference type="Proteomes" id="UP000286402"/>
    </source>
</evidence>
<evidence type="ECO:0000256" key="3">
    <source>
        <dbReference type="ARBA" id="ARBA00022448"/>
    </source>
</evidence>
<dbReference type="InterPro" id="IPR006260">
    <property type="entry name" value="TonB/TolA_C"/>
</dbReference>
<dbReference type="RefSeq" id="WP_120333642.1">
    <property type="nucleotide sequence ID" value="NZ_CP070350.1"/>
</dbReference>
<dbReference type="GO" id="GO:0055085">
    <property type="term" value="P:transmembrane transport"/>
    <property type="evidence" value="ECO:0007669"/>
    <property type="project" value="InterPro"/>
</dbReference>
<comment type="caution">
    <text evidence="11">The sequence shown here is derived from an EMBL/GenBank/DDBJ whole genome shotgun (WGS) entry which is preliminary data.</text>
</comment>
<dbReference type="AlphaFoldDB" id="A0A420G1S5"/>
<keyword evidence="4" id="KW-1003">Cell membrane</keyword>
<keyword evidence="9" id="KW-0472">Membrane</keyword>